<comment type="caution">
    <text evidence="2">The sequence shown here is derived from an EMBL/GenBank/DDBJ whole genome shotgun (WGS) entry which is preliminary data.</text>
</comment>
<protein>
    <submittedName>
        <fullName evidence="2">Uncharacterized protein</fullName>
    </submittedName>
</protein>
<proteinExistence type="predicted"/>
<accession>Q7RH62</accession>
<keyword evidence="3" id="KW-1185">Reference proteome</keyword>
<dbReference type="PaxDb" id="73239-Q7RH62"/>
<feature type="signal peptide" evidence="1">
    <location>
        <begin position="1"/>
        <end position="18"/>
    </location>
</feature>
<keyword evidence="1" id="KW-0732">Signal</keyword>
<evidence type="ECO:0000313" key="2">
    <source>
        <dbReference type="EMBL" id="EAA15947.1"/>
    </source>
</evidence>
<evidence type="ECO:0000313" key="3">
    <source>
        <dbReference type="Proteomes" id="UP000008553"/>
    </source>
</evidence>
<dbReference type="AlphaFoldDB" id="Q7RH62"/>
<gene>
    <name evidence="2" type="ORF">PY04129</name>
</gene>
<dbReference type="Proteomes" id="UP000008553">
    <property type="component" value="Unassembled WGS sequence"/>
</dbReference>
<name>Q7RH62_PLAYO</name>
<reference evidence="2 3" key="1">
    <citation type="journal article" date="2002" name="Nature">
        <title>Genome sequence and comparative analysis of the model rodent malaria parasite Plasmodium yoelii yoelii.</title>
        <authorList>
            <person name="Carlton J.M."/>
            <person name="Angiuoli S.V."/>
            <person name="Suh B.B."/>
            <person name="Kooij T.W."/>
            <person name="Pertea M."/>
            <person name="Silva J.C."/>
            <person name="Ermolaeva M.D."/>
            <person name="Allen J.E."/>
            <person name="Selengut J.D."/>
            <person name="Koo H.L."/>
            <person name="Peterson J.D."/>
            <person name="Pop M."/>
            <person name="Kosack D.S."/>
            <person name="Shumway M.F."/>
            <person name="Bidwell S.L."/>
            <person name="Shallom S.J."/>
            <person name="van Aken S.E."/>
            <person name="Riedmuller S.B."/>
            <person name="Feldblyum T.V."/>
            <person name="Cho J.K."/>
            <person name="Quackenbush J."/>
            <person name="Sedegah M."/>
            <person name="Shoaibi A."/>
            <person name="Cummings L.M."/>
            <person name="Florens L."/>
            <person name="Yates J.R."/>
            <person name="Raine J.D."/>
            <person name="Sinden R.E."/>
            <person name="Harris M.A."/>
            <person name="Cunningham D.A."/>
            <person name="Preiser P.R."/>
            <person name="Bergman L.W."/>
            <person name="Vaidya A.B."/>
            <person name="van Lin L.H."/>
            <person name="Janse C.J."/>
            <person name="Waters A.P."/>
            <person name="Smith H.O."/>
            <person name="White O.R."/>
            <person name="Salzberg S.L."/>
            <person name="Venter J.C."/>
            <person name="Fraser C.M."/>
            <person name="Hoffman S.L."/>
            <person name="Gardner M.J."/>
            <person name="Carucci D.J."/>
        </authorList>
    </citation>
    <scope>NUCLEOTIDE SEQUENCE [LARGE SCALE GENOMIC DNA]</scope>
    <source>
        <strain evidence="2 3">17XNL</strain>
    </source>
</reference>
<dbReference type="InParanoid" id="Q7RH62"/>
<feature type="chain" id="PRO_5004292072" evidence="1">
    <location>
        <begin position="19"/>
        <end position="34"/>
    </location>
</feature>
<sequence length="34" mass="4234">MIVNIFYLLLFWFQTVQNYKQIIKQININIYPTI</sequence>
<dbReference type="EMBL" id="AABL01001234">
    <property type="protein sequence ID" value="EAA15947.1"/>
    <property type="molecule type" value="Genomic_DNA"/>
</dbReference>
<evidence type="ECO:0000256" key="1">
    <source>
        <dbReference type="SAM" id="SignalP"/>
    </source>
</evidence>
<organism evidence="2 3">
    <name type="scientific">Plasmodium yoelii yoelii</name>
    <dbReference type="NCBI Taxonomy" id="73239"/>
    <lineage>
        <taxon>Eukaryota</taxon>
        <taxon>Sar</taxon>
        <taxon>Alveolata</taxon>
        <taxon>Apicomplexa</taxon>
        <taxon>Aconoidasida</taxon>
        <taxon>Haemosporida</taxon>
        <taxon>Plasmodiidae</taxon>
        <taxon>Plasmodium</taxon>
        <taxon>Plasmodium (Vinckeia)</taxon>
    </lineage>
</organism>